<organism evidence="4 5">
    <name type="scientific">Peptoniphilus stercorisuis</name>
    <dbReference type="NCBI Taxonomy" id="1436965"/>
    <lineage>
        <taxon>Bacteria</taxon>
        <taxon>Bacillati</taxon>
        <taxon>Bacillota</taxon>
        <taxon>Tissierellia</taxon>
        <taxon>Tissierellales</taxon>
        <taxon>Peptoniphilaceae</taxon>
        <taxon>Peptoniphilus</taxon>
    </lineage>
</organism>
<comment type="similarity">
    <text evidence="1 2">Belongs to the universal stress protein A family.</text>
</comment>
<dbReference type="SUPFAM" id="SSF52402">
    <property type="entry name" value="Adenine nucleotide alpha hydrolases-like"/>
    <property type="match status" value="1"/>
</dbReference>
<accession>A0ABS4KA29</accession>
<dbReference type="PANTHER" id="PTHR46268">
    <property type="entry name" value="STRESS RESPONSE PROTEIN NHAX"/>
    <property type="match status" value="1"/>
</dbReference>
<reference evidence="4 5" key="1">
    <citation type="submission" date="2021-03" db="EMBL/GenBank/DDBJ databases">
        <title>Genomic Encyclopedia of Type Strains, Phase IV (KMG-IV): sequencing the most valuable type-strain genomes for metagenomic binning, comparative biology and taxonomic classification.</title>
        <authorList>
            <person name="Goeker M."/>
        </authorList>
    </citation>
    <scope>NUCLEOTIDE SEQUENCE [LARGE SCALE GENOMIC DNA]</scope>
    <source>
        <strain evidence="4 5">DSM 27563</strain>
    </source>
</reference>
<evidence type="ECO:0000313" key="4">
    <source>
        <dbReference type="EMBL" id="MBP2024643.1"/>
    </source>
</evidence>
<dbReference type="InterPro" id="IPR014729">
    <property type="entry name" value="Rossmann-like_a/b/a_fold"/>
</dbReference>
<comment type="subcellular location">
    <subcellularLocation>
        <location evidence="2">Cytoplasm</location>
    </subcellularLocation>
</comment>
<dbReference type="Gene3D" id="3.40.50.620">
    <property type="entry name" value="HUPs"/>
    <property type="match status" value="1"/>
</dbReference>
<dbReference type="PRINTS" id="PR01438">
    <property type="entry name" value="UNVRSLSTRESS"/>
</dbReference>
<feature type="domain" description="UspA" evidence="3">
    <location>
        <begin position="2"/>
        <end position="141"/>
    </location>
</feature>
<evidence type="ECO:0000256" key="1">
    <source>
        <dbReference type="ARBA" id="ARBA00008791"/>
    </source>
</evidence>
<evidence type="ECO:0000256" key="2">
    <source>
        <dbReference type="PIRNR" id="PIRNR006276"/>
    </source>
</evidence>
<dbReference type="InterPro" id="IPR006016">
    <property type="entry name" value="UspA"/>
</dbReference>
<evidence type="ECO:0000313" key="5">
    <source>
        <dbReference type="Proteomes" id="UP001519306"/>
    </source>
</evidence>
<dbReference type="EMBL" id="JAGGLJ010000001">
    <property type="protein sequence ID" value="MBP2024643.1"/>
    <property type="molecule type" value="Genomic_DNA"/>
</dbReference>
<proteinExistence type="inferred from homology"/>
<dbReference type="InterPro" id="IPR006015">
    <property type="entry name" value="Universal_stress_UspA"/>
</dbReference>
<evidence type="ECO:0000259" key="3">
    <source>
        <dbReference type="Pfam" id="PF00582"/>
    </source>
</evidence>
<name>A0ABS4KA29_9FIRM</name>
<comment type="caution">
    <text evidence="4">The sequence shown here is derived from an EMBL/GenBank/DDBJ whole genome shotgun (WGS) entry which is preliminary data.</text>
</comment>
<dbReference type="Proteomes" id="UP001519306">
    <property type="component" value="Unassembled WGS sequence"/>
</dbReference>
<sequence>MKILVPIDGSKSSKKSVVLAREIGEKFEAELMILTVIPETTVFEQYPTNFPYTLEMDKANVDRAEYVLSDVERELIKYPYEIQTYYTSGNPAHQIVKFAEDHNADLIIMGNRGLGAFSRTFLGSVSNKVINQSKVSVLVVKDGAKEE</sequence>
<protein>
    <recommendedName>
        <fullName evidence="2">Universal stress protein</fullName>
    </recommendedName>
</protein>
<keyword evidence="2" id="KW-0963">Cytoplasm</keyword>
<dbReference type="Pfam" id="PF00582">
    <property type="entry name" value="Usp"/>
    <property type="match status" value="1"/>
</dbReference>
<keyword evidence="5" id="KW-1185">Reference proteome</keyword>
<dbReference type="PIRSF" id="PIRSF006276">
    <property type="entry name" value="UspA"/>
    <property type="match status" value="1"/>
</dbReference>
<dbReference type="PANTHER" id="PTHR46268:SF6">
    <property type="entry name" value="UNIVERSAL STRESS PROTEIN UP12"/>
    <property type="match status" value="1"/>
</dbReference>
<gene>
    <name evidence="4" type="ORF">J2Z71_000158</name>
</gene>
<dbReference type="CDD" id="cd00293">
    <property type="entry name" value="USP-like"/>
    <property type="match status" value="1"/>
</dbReference>
<dbReference type="RefSeq" id="WP_210059945.1">
    <property type="nucleotide sequence ID" value="NZ_JAGGLJ010000001.1"/>
</dbReference>